<evidence type="ECO:0000313" key="3">
    <source>
        <dbReference type="RefSeq" id="XP_014479955.1"/>
    </source>
</evidence>
<feature type="transmembrane region" description="Helical" evidence="1">
    <location>
        <begin position="103"/>
        <end position="123"/>
    </location>
</feature>
<evidence type="ECO:0000313" key="2">
    <source>
        <dbReference type="Proteomes" id="UP000515204"/>
    </source>
</evidence>
<accession>A0A6P3XNB3</accession>
<dbReference type="GeneID" id="106747138"/>
<sequence length="145" mass="15329">MHPCASVVRVVSASMRESTEAPLFVGSPKCEYIFVGPATMPESPPRYSQLPHAINIAFASKPPAPIRYSAIQDVVVVVVVVLSLLSTPHYSPPLAGFDHVSRSISLAINVGAFGASFSLNIPLATMVASWKMSANSGPSDVKSFT</sequence>
<keyword evidence="1" id="KW-0472">Membrane</keyword>
<name>A0A6P3XNB3_DINQU</name>
<organism evidence="2 3">
    <name type="scientific">Dinoponera quadriceps</name>
    <name type="common">South American ant</name>
    <dbReference type="NCBI Taxonomy" id="609295"/>
    <lineage>
        <taxon>Eukaryota</taxon>
        <taxon>Metazoa</taxon>
        <taxon>Ecdysozoa</taxon>
        <taxon>Arthropoda</taxon>
        <taxon>Hexapoda</taxon>
        <taxon>Insecta</taxon>
        <taxon>Pterygota</taxon>
        <taxon>Neoptera</taxon>
        <taxon>Endopterygota</taxon>
        <taxon>Hymenoptera</taxon>
        <taxon>Apocrita</taxon>
        <taxon>Aculeata</taxon>
        <taxon>Formicoidea</taxon>
        <taxon>Formicidae</taxon>
        <taxon>Ponerinae</taxon>
        <taxon>Ponerini</taxon>
        <taxon>Dinoponera</taxon>
    </lineage>
</organism>
<dbReference type="KEGG" id="dqu:106747138"/>
<keyword evidence="1" id="KW-0812">Transmembrane</keyword>
<keyword evidence="2" id="KW-1185">Reference proteome</keyword>
<evidence type="ECO:0000256" key="1">
    <source>
        <dbReference type="SAM" id="Phobius"/>
    </source>
</evidence>
<protein>
    <submittedName>
        <fullName evidence="3">Uncharacterized protein LOC106747138</fullName>
    </submittedName>
</protein>
<feature type="transmembrane region" description="Helical" evidence="1">
    <location>
        <begin position="70"/>
        <end position="91"/>
    </location>
</feature>
<reference evidence="3" key="1">
    <citation type="submission" date="2025-08" db="UniProtKB">
        <authorList>
            <consortium name="RefSeq"/>
        </authorList>
    </citation>
    <scope>IDENTIFICATION</scope>
</reference>
<proteinExistence type="predicted"/>
<dbReference type="Proteomes" id="UP000515204">
    <property type="component" value="Unplaced"/>
</dbReference>
<gene>
    <name evidence="3" type="primary">LOC106747138</name>
</gene>
<dbReference type="AlphaFoldDB" id="A0A6P3XNB3"/>
<keyword evidence="1" id="KW-1133">Transmembrane helix</keyword>
<dbReference type="RefSeq" id="XP_014479955.1">
    <property type="nucleotide sequence ID" value="XM_014624469.1"/>
</dbReference>